<sequence length="127" mass="13265">RGSHGLDLGTAIDITLIDQQPTKIPMAIKGPVVINGQPQGALLFGRSSSGIKGLFLFPGVIDTDCTGEICIVAQAMFLPIHIPRGSRIAQLVPVPLLTAEMRSTGEIERGEAGFCSTGGLALLTIPM</sequence>
<name>A0A7K6GJN3_9PASS</name>
<organism evidence="4 5">
    <name type="scientific">Malurus elegans</name>
    <name type="common">Red-winged fairywren</name>
    <dbReference type="NCBI Taxonomy" id="720584"/>
    <lineage>
        <taxon>Eukaryota</taxon>
        <taxon>Metazoa</taxon>
        <taxon>Chordata</taxon>
        <taxon>Craniata</taxon>
        <taxon>Vertebrata</taxon>
        <taxon>Euteleostomi</taxon>
        <taxon>Archelosauria</taxon>
        <taxon>Archosauria</taxon>
        <taxon>Dinosauria</taxon>
        <taxon>Saurischia</taxon>
        <taxon>Theropoda</taxon>
        <taxon>Coelurosauria</taxon>
        <taxon>Aves</taxon>
        <taxon>Neognathae</taxon>
        <taxon>Neoaves</taxon>
        <taxon>Telluraves</taxon>
        <taxon>Australaves</taxon>
        <taxon>Passeriformes</taxon>
        <taxon>Meliphagoidea</taxon>
        <taxon>Maluridae</taxon>
        <taxon>Malurus</taxon>
    </lineage>
</organism>
<dbReference type="InterPro" id="IPR029054">
    <property type="entry name" value="dUTPase-like"/>
</dbReference>
<gene>
    <name evidence="4" type="primary">Ervk9_2</name>
    <name evidence="4" type="ORF">MALELE_R02913</name>
</gene>
<proteinExistence type="predicted"/>
<dbReference type="EMBL" id="VZRP01008299">
    <property type="protein sequence ID" value="NWV63271.1"/>
    <property type="molecule type" value="Genomic_DNA"/>
</dbReference>
<evidence type="ECO:0000313" key="5">
    <source>
        <dbReference type="Proteomes" id="UP000564407"/>
    </source>
</evidence>
<evidence type="ECO:0000256" key="1">
    <source>
        <dbReference type="ARBA" id="ARBA00022670"/>
    </source>
</evidence>
<dbReference type="SUPFAM" id="SSF51283">
    <property type="entry name" value="dUTPase-like"/>
    <property type="match status" value="1"/>
</dbReference>
<keyword evidence="2" id="KW-0378">Hydrolase</keyword>
<protein>
    <submittedName>
        <fullName evidence="4">POK9 protein</fullName>
    </submittedName>
</protein>
<keyword evidence="5" id="KW-1185">Reference proteome</keyword>
<evidence type="ECO:0000313" key="4">
    <source>
        <dbReference type="EMBL" id="NWV63271.1"/>
    </source>
</evidence>
<dbReference type="GO" id="GO:0006508">
    <property type="term" value="P:proteolysis"/>
    <property type="evidence" value="ECO:0007669"/>
    <property type="project" value="UniProtKB-KW"/>
</dbReference>
<evidence type="ECO:0000259" key="3">
    <source>
        <dbReference type="Pfam" id="PF00692"/>
    </source>
</evidence>
<dbReference type="InterPro" id="IPR036157">
    <property type="entry name" value="dUTPase-like_sf"/>
</dbReference>
<reference evidence="4 5" key="1">
    <citation type="submission" date="2019-09" db="EMBL/GenBank/DDBJ databases">
        <title>Bird 10,000 Genomes (B10K) Project - Family phase.</title>
        <authorList>
            <person name="Zhang G."/>
        </authorList>
    </citation>
    <scope>NUCLEOTIDE SEQUENCE [LARGE SCALE GENOMIC DNA]</scope>
    <source>
        <strain evidence="4">B10K-DU-029-44</strain>
        <tissue evidence="4">Heart</tissue>
    </source>
</reference>
<dbReference type="Gene3D" id="2.70.40.10">
    <property type="match status" value="1"/>
</dbReference>
<feature type="non-terminal residue" evidence="4">
    <location>
        <position position="127"/>
    </location>
</feature>
<keyword evidence="1" id="KW-0645">Protease</keyword>
<evidence type="ECO:0000256" key="2">
    <source>
        <dbReference type="ARBA" id="ARBA00022750"/>
    </source>
</evidence>
<comment type="caution">
    <text evidence="4">The sequence shown here is derived from an EMBL/GenBank/DDBJ whole genome shotgun (WGS) entry which is preliminary data.</text>
</comment>
<dbReference type="Proteomes" id="UP000564407">
    <property type="component" value="Unassembled WGS sequence"/>
</dbReference>
<dbReference type="AlphaFoldDB" id="A0A7K6GJN3"/>
<accession>A0A7K6GJN3</accession>
<feature type="domain" description="dUTPase-like" evidence="3">
    <location>
        <begin position="2"/>
        <end position="118"/>
    </location>
</feature>
<feature type="non-terminal residue" evidence="4">
    <location>
        <position position="1"/>
    </location>
</feature>
<dbReference type="Pfam" id="PF00692">
    <property type="entry name" value="dUTPase"/>
    <property type="match status" value="1"/>
</dbReference>
<dbReference type="PANTHER" id="PTHR19422">
    <property type="entry name" value="GAG RETROVIRAL POLYPROTEIN"/>
    <property type="match status" value="1"/>
</dbReference>
<dbReference type="PANTHER" id="PTHR19422:SF123">
    <property type="entry name" value="RT1 CLASS I, LOCUS CE15"/>
    <property type="match status" value="1"/>
</dbReference>
<dbReference type="GO" id="GO:0004190">
    <property type="term" value="F:aspartic-type endopeptidase activity"/>
    <property type="evidence" value="ECO:0007669"/>
    <property type="project" value="UniProtKB-KW"/>
</dbReference>
<dbReference type="InterPro" id="IPR051592">
    <property type="entry name" value="HERV-K_Pro_peptidase_A2"/>
</dbReference>
<keyword evidence="2" id="KW-0064">Aspartyl protease</keyword>